<feature type="domain" description="CobW C-terminal" evidence="6">
    <location>
        <begin position="231"/>
        <end position="327"/>
    </location>
</feature>
<sequence length="349" mass="36444">MSSPAANGRVPVVTLTGHLGAGKTTLLNHLLQQPGARVGVIVNDFGDVNVDAGLVTGQIDEPASIAGGCLCCLPDAGGLDGALEKLTHPRLGLDVVLVEASGIADPLTLARMIRFSGVERVRPGGVVDVVDAVEHFGTVDRGGDAPARYAVTSLVVVNKTDRLPAREGERTLARIEARVHERNPAAQVVRTAYGRVDPALVYDAASAEDPPDQLPLAALLRDGREHDHEHADAVTVTAAGPVGPGRLVDLLEDPPAGAYRIKGRVVVDTGRSLRGYVVNVVGRSVHVTSRGVDPAADGGGGDGAGELVAIGMHLDVGQVRDRLERALAPSARPDAQGFARLQRYRRLSQ</sequence>
<evidence type="ECO:0000256" key="3">
    <source>
        <dbReference type="ARBA" id="ARBA00023186"/>
    </source>
</evidence>
<dbReference type="Gene3D" id="3.40.50.300">
    <property type="entry name" value="P-loop containing nucleotide triphosphate hydrolases"/>
    <property type="match status" value="1"/>
</dbReference>
<dbReference type="Gene3D" id="3.30.1220.10">
    <property type="entry name" value="CobW-like, C-terminal domain"/>
    <property type="match status" value="1"/>
</dbReference>
<evidence type="ECO:0000256" key="1">
    <source>
        <dbReference type="ARBA" id="ARBA00022741"/>
    </source>
</evidence>
<dbReference type="Pfam" id="PF07683">
    <property type="entry name" value="CobW_C"/>
    <property type="match status" value="1"/>
</dbReference>
<comment type="caution">
    <text evidence="7">The sequence shown here is derived from an EMBL/GenBank/DDBJ whole genome shotgun (WGS) entry which is preliminary data.</text>
</comment>
<dbReference type="InterPro" id="IPR051316">
    <property type="entry name" value="Zinc-reg_GTPase_activator"/>
</dbReference>
<comment type="similarity">
    <text evidence="4">Belongs to the SIMIBI class G3E GTPase family. ZNG1 subfamily.</text>
</comment>
<dbReference type="SUPFAM" id="SSF52540">
    <property type="entry name" value="P-loop containing nucleoside triphosphate hydrolases"/>
    <property type="match status" value="1"/>
</dbReference>
<dbReference type="InterPro" id="IPR011629">
    <property type="entry name" value="CobW-like_C"/>
</dbReference>
<dbReference type="InterPro" id="IPR027417">
    <property type="entry name" value="P-loop_NTPase"/>
</dbReference>
<dbReference type="Pfam" id="PF02492">
    <property type="entry name" value="cobW"/>
    <property type="match status" value="1"/>
</dbReference>
<keyword evidence="1" id="KW-0547">Nucleotide-binding</keyword>
<evidence type="ECO:0000256" key="5">
    <source>
        <dbReference type="ARBA" id="ARBA00049117"/>
    </source>
</evidence>
<dbReference type="InterPro" id="IPR003495">
    <property type="entry name" value="CobW/HypB/UreG_nucleotide-bd"/>
</dbReference>
<keyword evidence="2" id="KW-0378">Hydrolase</keyword>
<dbReference type="Proteomes" id="UP001597338">
    <property type="component" value="Unassembled WGS sequence"/>
</dbReference>
<accession>A0ABW4VFL6</accession>
<dbReference type="EMBL" id="JBHUHF010000001">
    <property type="protein sequence ID" value="MFD2028751.1"/>
    <property type="molecule type" value="Genomic_DNA"/>
</dbReference>
<dbReference type="RefSeq" id="WP_377200415.1">
    <property type="nucleotide sequence ID" value="NZ_JBHUHF010000001.1"/>
</dbReference>
<comment type="catalytic activity">
    <reaction evidence="5">
        <text>GTP + H2O = GDP + phosphate + H(+)</text>
        <dbReference type="Rhea" id="RHEA:19669"/>
        <dbReference type="ChEBI" id="CHEBI:15377"/>
        <dbReference type="ChEBI" id="CHEBI:15378"/>
        <dbReference type="ChEBI" id="CHEBI:37565"/>
        <dbReference type="ChEBI" id="CHEBI:43474"/>
        <dbReference type="ChEBI" id="CHEBI:58189"/>
    </reaction>
    <physiologicalReaction direction="left-to-right" evidence="5">
        <dbReference type="Rhea" id="RHEA:19670"/>
    </physiologicalReaction>
</comment>
<evidence type="ECO:0000256" key="2">
    <source>
        <dbReference type="ARBA" id="ARBA00022801"/>
    </source>
</evidence>
<dbReference type="SMART" id="SM00833">
    <property type="entry name" value="CobW_C"/>
    <property type="match status" value="1"/>
</dbReference>
<evidence type="ECO:0000256" key="4">
    <source>
        <dbReference type="ARBA" id="ARBA00034320"/>
    </source>
</evidence>
<dbReference type="PANTHER" id="PTHR13748">
    <property type="entry name" value="COBW-RELATED"/>
    <property type="match status" value="1"/>
</dbReference>
<dbReference type="InterPro" id="IPR036627">
    <property type="entry name" value="CobW-likC_sf"/>
</dbReference>
<protein>
    <submittedName>
        <fullName evidence="7">CobW family GTP-binding protein</fullName>
    </submittedName>
</protein>
<reference evidence="8" key="1">
    <citation type="journal article" date="2019" name="Int. J. Syst. Evol. Microbiol.">
        <title>The Global Catalogue of Microorganisms (GCM) 10K type strain sequencing project: providing services to taxonomists for standard genome sequencing and annotation.</title>
        <authorList>
            <consortium name="The Broad Institute Genomics Platform"/>
            <consortium name="The Broad Institute Genome Sequencing Center for Infectious Disease"/>
            <person name="Wu L."/>
            <person name="Ma J."/>
        </authorList>
    </citation>
    <scope>NUCLEOTIDE SEQUENCE [LARGE SCALE GENOMIC DNA]</scope>
    <source>
        <strain evidence="8">CCM 7043</strain>
    </source>
</reference>
<name>A0ABW4VFL6_9MICO</name>
<proteinExistence type="inferred from homology"/>
<gene>
    <name evidence="7" type="ORF">ACFSL2_24915</name>
</gene>
<dbReference type="SUPFAM" id="SSF90002">
    <property type="entry name" value="Hypothetical protein YjiA, C-terminal domain"/>
    <property type="match status" value="1"/>
</dbReference>
<evidence type="ECO:0000313" key="8">
    <source>
        <dbReference type="Proteomes" id="UP001597338"/>
    </source>
</evidence>
<organism evidence="7 8">
    <name type="scientific">Promicromonospora aerolata</name>
    <dbReference type="NCBI Taxonomy" id="195749"/>
    <lineage>
        <taxon>Bacteria</taxon>
        <taxon>Bacillati</taxon>
        <taxon>Actinomycetota</taxon>
        <taxon>Actinomycetes</taxon>
        <taxon>Micrococcales</taxon>
        <taxon>Promicromonosporaceae</taxon>
        <taxon>Promicromonospora</taxon>
    </lineage>
</organism>
<evidence type="ECO:0000259" key="6">
    <source>
        <dbReference type="SMART" id="SM00833"/>
    </source>
</evidence>
<keyword evidence="3" id="KW-0143">Chaperone</keyword>
<evidence type="ECO:0000313" key="7">
    <source>
        <dbReference type="EMBL" id="MFD2028751.1"/>
    </source>
</evidence>
<keyword evidence="8" id="KW-1185">Reference proteome</keyword>
<dbReference type="PANTHER" id="PTHR13748:SF62">
    <property type="entry name" value="COBW DOMAIN-CONTAINING PROTEIN"/>
    <property type="match status" value="1"/>
</dbReference>